<dbReference type="Proteomes" id="UP000074914">
    <property type="component" value="Chromosome"/>
</dbReference>
<dbReference type="EMBL" id="CP013236">
    <property type="protein sequence ID" value="AMP16071.1"/>
    <property type="molecule type" value="Genomic_DNA"/>
</dbReference>
<protein>
    <submittedName>
        <fullName evidence="1">Uncharacterized protein</fullName>
    </submittedName>
</protein>
<keyword evidence="2" id="KW-1185">Reference proteome</keyword>
<reference evidence="1 2" key="1">
    <citation type="submission" date="2015-11" db="EMBL/GenBank/DDBJ databases">
        <title>Exploring the genomic traits of fungus-feeding bacterial genus Collimonas.</title>
        <authorList>
            <person name="Song C."/>
            <person name="Schmidt R."/>
            <person name="de Jager V."/>
            <person name="Krzyzanowska D."/>
            <person name="Jongedijk E."/>
            <person name="Cankar K."/>
            <person name="Beekwilder J."/>
            <person name="van Veen A."/>
            <person name="de Boer W."/>
            <person name="van Veen J.A."/>
            <person name="Garbeva P."/>
        </authorList>
    </citation>
    <scope>NUCLEOTIDE SEQUENCE [LARGE SCALE GENOMIC DNA]</scope>
    <source>
        <strain evidence="1 2">Ter291</strain>
    </source>
</reference>
<gene>
    <name evidence="1" type="ORF">CPter291_3837</name>
</gene>
<accession>A0ABM5ZAP4</accession>
<sequence length="38" mass="4205">MTLAGLFMSDAWALAPTEEILFSGSRARHALGLNWIEQ</sequence>
<evidence type="ECO:0000313" key="2">
    <source>
        <dbReference type="Proteomes" id="UP000074914"/>
    </source>
</evidence>
<evidence type="ECO:0000313" key="1">
    <source>
        <dbReference type="EMBL" id="AMP16071.1"/>
    </source>
</evidence>
<name>A0ABM5ZAP4_9BURK</name>
<organism evidence="1 2">
    <name type="scientific">Collimonas pratensis</name>
    <dbReference type="NCBI Taxonomy" id="279113"/>
    <lineage>
        <taxon>Bacteria</taxon>
        <taxon>Pseudomonadati</taxon>
        <taxon>Pseudomonadota</taxon>
        <taxon>Betaproteobacteria</taxon>
        <taxon>Burkholderiales</taxon>
        <taxon>Oxalobacteraceae</taxon>
        <taxon>Collimonas</taxon>
    </lineage>
</organism>
<proteinExistence type="predicted"/>